<dbReference type="OrthoDB" id="4811808at2"/>
<evidence type="ECO:0000313" key="6">
    <source>
        <dbReference type="EMBL" id="TQJ04330.1"/>
    </source>
</evidence>
<dbReference type="PRINTS" id="PR00038">
    <property type="entry name" value="HTHLUXR"/>
</dbReference>
<keyword evidence="3" id="KW-0804">Transcription</keyword>
<evidence type="ECO:0000256" key="4">
    <source>
        <dbReference type="SAM" id="MobiDB-lite"/>
    </source>
</evidence>
<dbReference type="InterPro" id="IPR000792">
    <property type="entry name" value="Tscrpt_reg_LuxR_C"/>
</dbReference>
<dbReference type="CDD" id="cd06170">
    <property type="entry name" value="LuxR_C_like"/>
    <property type="match status" value="1"/>
</dbReference>
<accession>A0A542DML0</accession>
<dbReference type="PANTHER" id="PTHR44688">
    <property type="entry name" value="DNA-BINDING TRANSCRIPTIONAL ACTIVATOR DEVR_DOSR"/>
    <property type="match status" value="1"/>
</dbReference>
<feature type="domain" description="HTH luxR-type" evidence="5">
    <location>
        <begin position="747"/>
        <end position="812"/>
    </location>
</feature>
<dbReference type="SUPFAM" id="SSF46894">
    <property type="entry name" value="C-terminal effector domain of the bipartite response regulators"/>
    <property type="match status" value="1"/>
</dbReference>
<evidence type="ECO:0000256" key="1">
    <source>
        <dbReference type="ARBA" id="ARBA00023015"/>
    </source>
</evidence>
<dbReference type="PANTHER" id="PTHR44688:SF16">
    <property type="entry name" value="DNA-BINDING TRANSCRIPTIONAL ACTIVATOR DEVR_DOSR"/>
    <property type="match status" value="1"/>
</dbReference>
<evidence type="ECO:0000259" key="5">
    <source>
        <dbReference type="PROSITE" id="PS50043"/>
    </source>
</evidence>
<keyword evidence="1" id="KW-0805">Transcription regulation</keyword>
<protein>
    <submittedName>
        <fullName evidence="6">Regulatory LuxR family protein</fullName>
    </submittedName>
</protein>
<reference evidence="6 7" key="1">
    <citation type="submission" date="2019-06" db="EMBL/GenBank/DDBJ databases">
        <title>Sequencing the genomes of 1000 actinobacteria strains.</title>
        <authorList>
            <person name="Klenk H.-P."/>
        </authorList>
    </citation>
    <scope>NUCLEOTIDE SEQUENCE [LARGE SCALE GENOMIC DNA]</scope>
    <source>
        <strain evidence="6 7">DSM 45679</strain>
    </source>
</reference>
<dbReference type="Pfam" id="PF00196">
    <property type="entry name" value="GerE"/>
    <property type="match status" value="1"/>
</dbReference>
<dbReference type="PROSITE" id="PS00622">
    <property type="entry name" value="HTH_LUXR_1"/>
    <property type="match status" value="1"/>
</dbReference>
<organism evidence="6 7">
    <name type="scientific">Amycolatopsis cihanbeyliensis</name>
    <dbReference type="NCBI Taxonomy" id="1128664"/>
    <lineage>
        <taxon>Bacteria</taxon>
        <taxon>Bacillati</taxon>
        <taxon>Actinomycetota</taxon>
        <taxon>Actinomycetes</taxon>
        <taxon>Pseudonocardiales</taxon>
        <taxon>Pseudonocardiaceae</taxon>
        <taxon>Amycolatopsis</taxon>
    </lineage>
</organism>
<feature type="region of interest" description="Disordered" evidence="4">
    <location>
        <begin position="733"/>
        <end position="753"/>
    </location>
</feature>
<dbReference type="InterPro" id="IPR016032">
    <property type="entry name" value="Sig_transdc_resp-reg_C-effctor"/>
</dbReference>
<evidence type="ECO:0000256" key="3">
    <source>
        <dbReference type="ARBA" id="ARBA00023163"/>
    </source>
</evidence>
<dbReference type="Proteomes" id="UP000320876">
    <property type="component" value="Unassembled WGS sequence"/>
</dbReference>
<proteinExistence type="predicted"/>
<dbReference type="GO" id="GO:0006355">
    <property type="term" value="P:regulation of DNA-templated transcription"/>
    <property type="evidence" value="ECO:0007669"/>
    <property type="project" value="InterPro"/>
</dbReference>
<name>A0A542DML0_AMYCI</name>
<dbReference type="RefSeq" id="WP_142000019.1">
    <property type="nucleotide sequence ID" value="NZ_VFML01000001.1"/>
</dbReference>
<keyword evidence="7" id="KW-1185">Reference proteome</keyword>
<dbReference type="AlphaFoldDB" id="A0A542DML0"/>
<evidence type="ECO:0000313" key="7">
    <source>
        <dbReference type="Proteomes" id="UP000320876"/>
    </source>
</evidence>
<evidence type="ECO:0000256" key="2">
    <source>
        <dbReference type="ARBA" id="ARBA00023125"/>
    </source>
</evidence>
<dbReference type="EMBL" id="VFML01000001">
    <property type="protein sequence ID" value="TQJ04330.1"/>
    <property type="molecule type" value="Genomic_DNA"/>
</dbReference>
<gene>
    <name evidence="6" type="ORF">FB471_4117</name>
</gene>
<dbReference type="InterPro" id="IPR036388">
    <property type="entry name" value="WH-like_DNA-bd_sf"/>
</dbReference>
<dbReference type="PROSITE" id="PS50043">
    <property type="entry name" value="HTH_LUXR_2"/>
    <property type="match status" value="1"/>
</dbReference>
<comment type="caution">
    <text evidence="6">The sequence shown here is derived from an EMBL/GenBank/DDBJ whole genome shotgun (WGS) entry which is preliminary data.</text>
</comment>
<sequence>MSQPALPVLDGPTRRLCGDIAERRLTRPRLAILAPGGYGKTAVLDHLDRTCARAGLPVHRFRPGAEPPQEGLVLVDDAHELGEPALDQLARLAAAGGGLVLAARPWPRPDTLAGVLRGLAGQLVLRPLDHAGTATLLAAATGRPAPDRLIEFTRIQTGGIPGFVHRLGQALGRDPEPRVPEVALAGFRHELDRAGEDTLHLLLAAETGTRLDAALLAGLLDRDRVAEVMDAARATGLLDLDGRLLPIGARALAALVPPERRAALWQRLAGLLLDRGAPVLHLARSLLEAGSGAGLGAPGTAAVFEAAAAEAVGTDPVLATRLLDAAVAAGARRDEVAARRAEAAARAGELDAALRLADEVIATAGAPERAAAARVAGTVLAYRGRLDRATRMHRWAGGTLDTAFAAIGLLGTGRQGEARESLAAPPADEPPTLLATAITDTAEGLLASVSEAPAAALSTLVSAAEMLEPVGRTVLLPDSPAALGALVAIHSGELTIADALLQDATAGGCGGDTLAARHRLLRAWVAMLRGEAERAGTLLAEAGSGLAPRDWLFAVALRVGLARRASDVAGLHRIWEQACTAVIRHPVDLFTLLPFGEFAVAAARLGDTERLAPHLRRASELCTALGDPPLWTWPLHWGGLHGAIIAERKEEAAAHAEALAAGAGNGPYATVLAAAARCWLAVVRGEVDPERVEQAARGLHEAGFRWDGARLAGQAAIRTADRKAMVGLLEVARSMQGQPAQPDEPAAPTERGRLSERELQVAELVVAGLTYKQVGDRLFISAKTVEHHMARMRQRLGAASRGELLSRLRSALEDRTGRP</sequence>
<dbReference type="GO" id="GO:0003677">
    <property type="term" value="F:DNA binding"/>
    <property type="evidence" value="ECO:0007669"/>
    <property type="project" value="UniProtKB-KW"/>
</dbReference>
<keyword evidence="2" id="KW-0238">DNA-binding</keyword>
<dbReference type="Gene3D" id="1.10.10.10">
    <property type="entry name" value="Winged helix-like DNA-binding domain superfamily/Winged helix DNA-binding domain"/>
    <property type="match status" value="1"/>
</dbReference>
<dbReference type="SMART" id="SM00421">
    <property type="entry name" value="HTH_LUXR"/>
    <property type="match status" value="1"/>
</dbReference>